<dbReference type="InterPro" id="IPR010559">
    <property type="entry name" value="Sig_transdc_His_kin_internal"/>
</dbReference>
<dbReference type="Pfam" id="PF06580">
    <property type="entry name" value="His_kinase"/>
    <property type="match status" value="1"/>
</dbReference>
<evidence type="ECO:0000259" key="7">
    <source>
        <dbReference type="Pfam" id="PF02518"/>
    </source>
</evidence>
<dbReference type="InterPro" id="IPR036890">
    <property type="entry name" value="HATPase_C_sf"/>
</dbReference>
<evidence type="ECO:0000256" key="4">
    <source>
        <dbReference type="ARBA" id="ARBA00022989"/>
    </source>
</evidence>
<dbReference type="AlphaFoldDB" id="A0A9J6ZG00"/>
<dbReference type="PANTHER" id="PTHR34220">
    <property type="entry name" value="SENSOR HISTIDINE KINASE YPDA"/>
    <property type="match status" value="1"/>
</dbReference>
<evidence type="ECO:0000256" key="3">
    <source>
        <dbReference type="ARBA" id="ARBA00022692"/>
    </source>
</evidence>
<feature type="domain" description="Histidine kinase/HSP90-like ATPase" evidence="7">
    <location>
        <begin position="476"/>
        <end position="587"/>
    </location>
</feature>
<evidence type="ECO:0000256" key="6">
    <source>
        <dbReference type="SAM" id="Phobius"/>
    </source>
</evidence>
<dbReference type="InterPro" id="IPR033479">
    <property type="entry name" value="dCache_1"/>
</dbReference>
<dbReference type="KEGG" id="plig:NAG76_01955"/>
<dbReference type="InterPro" id="IPR003594">
    <property type="entry name" value="HATPase_dom"/>
</dbReference>
<accession>A0A9J6ZG00</accession>
<dbReference type="Pfam" id="PF02518">
    <property type="entry name" value="HATPase_c"/>
    <property type="match status" value="1"/>
</dbReference>
<evidence type="ECO:0000259" key="8">
    <source>
        <dbReference type="Pfam" id="PF02743"/>
    </source>
</evidence>
<proteinExistence type="predicted"/>
<keyword evidence="5 6" id="KW-0472">Membrane</keyword>
<evidence type="ECO:0000256" key="5">
    <source>
        <dbReference type="ARBA" id="ARBA00023136"/>
    </source>
</evidence>
<dbReference type="EMBL" id="CP097899">
    <property type="protein sequence ID" value="URN95045.1"/>
    <property type="molecule type" value="Genomic_DNA"/>
</dbReference>
<dbReference type="Gene3D" id="3.30.565.10">
    <property type="entry name" value="Histidine kinase-like ATPase, C-terminal domain"/>
    <property type="match status" value="1"/>
</dbReference>
<organism evidence="10 11">
    <name type="scientific">Candidatus Pristimantibacillus lignocellulolyticus</name>
    <dbReference type="NCBI Taxonomy" id="2994561"/>
    <lineage>
        <taxon>Bacteria</taxon>
        <taxon>Bacillati</taxon>
        <taxon>Bacillota</taxon>
        <taxon>Bacilli</taxon>
        <taxon>Bacillales</taxon>
        <taxon>Paenibacillaceae</taxon>
        <taxon>Candidatus Pristimantibacillus</taxon>
    </lineage>
</organism>
<dbReference type="InterPro" id="IPR050640">
    <property type="entry name" value="Bact_2-comp_sensor_kinase"/>
</dbReference>
<feature type="transmembrane region" description="Helical" evidence="6">
    <location>
        <begin position="291"/>
        <end position="316"/>
    </location>
</feature>
<dbReference type="Pfam" id="PF02743">
    <property type="entry name" value="dCache_1"/>
    <property type="match status" value="1"/>
</dbReference>
<keyword evidence="4 6" id="KW-1133">Transmembrane helix</keyword>
<evidence type="ECO:0000256" key="2">
    <source>
        <dbReference type="ARBA" id="ARBA00022475"/>
    </source>
</evidence>
<dbReference type="PANTHER" id="PTHR34220:SF7">
    <property type="entry name" value="SENSOR HISTIDINE KINASE YPDA"/>
    <property type="match status" value="1"/>
</dbReference>
<feature type="transmembrane region" description="Helical" evidence="6">
    <location>
        <begin position="12"/>
        <end position="34"/>
    </location>
</feature>
<keyword evidence="10" id="KW-0808">Transferase</keyword>
<evidence type="ECO:0000256" key="1">
    <source>
        <dbReference type="ARBA" id="ARBA00004651"/>
    </source>
</evidence>
<dbReference type="GO" id="GO:0005886">
    <property type="term" value="C:plasma membrane"/>
    <property type="evidence" value="ECO:0007669"/>
    <property type="project" value="UniProtKB-SubCell"/>
</dbReference>
<dbReference type="Proteomes" id="UP001056756">
    <property type="component" value="Chromosome"/>
</dbReference>
<dbReference type="Gene3D" id="6.10.340.10">
    <property type="match status" value="1"/>
</dbReference>
<reference evidence="10" key="1">
    <citation type="submission" date="2022-05" db="EMBL/GenBank/DDBJ databases">
        <title>Novel bacterial taxa in a minimal lignocellulolytic consortium and its capacity to transform plastics disclosed by genome-resolved metagenomics.</title>
        <authorList>
            <person name="Rodriguez C.A.D."/>
            <person name="Diaz-Garcia L."/>
            <person name="Herrera K."/>
            <person name="Tarazona N.A."/>
            <person name="Sproer C."/>
            <person name="Overmann J."/>
            <person name="Jimenez D.J."/>
        </authorList>
    </citation>
    <scope>NUCLEOTIDE SEQUENCE</scope>
    <source>
        <strain evidence="10">MAG5</strain>
    </source>
</reference>
<name>A0A9J6ZG00_9BACL</name>
<dbReference type="GO" id="GO:0000155">
    <property type="term" value="F:phosphorelay sensor kinase activity"/>
    <property type="evidence" value="ECO:0007669"/>
    <property type="project" value="InterPro"/>
</dbReference>
<feature type="domain" description="Signal transduction histidine kinase internal region" evidence="9">
    <location>
        <begin position="376"/>
        <end position="456"/>
    </location>
</feature>
<keyword evidence="10" id="KW-0418">Kinase</keyword>
<protein>
    <submittedName>
        <fullName evidence="10">Histidine kinase</fullName>
    </submittedName>
</protein>
<feature type="domain" description="Cache" evidence="8">
    <location>
        <begin position="40"/>
        <end position="227"/>
    </location>
</feature>
<keyword evidence="3 6" id="KW-0812">Transmembrane</keyword>
<evidence type="ECO:0000313" key="10">
    <source>
        <dbReference type="EMBL" id="URN95045.1"/>
    </source>
</evidence>
<gene>
    <name evidence="10" type="ORF">NAG76_01955</name>
</gene>
<comment type="subcellular location">
    <subcellularLocation>
        <location evidence="1">Cell membrane</location>
        <topology evidence="1">Multi-pass membrane protein</topology>
    </subcellularLocation>
</comment>
<dbReference type="SUPFAM" id="SSF55874">
    <property type="entry name" value="ATPase domain of HSP90 chaperone/DNA topoisomerase II/histidine kinase"/>
    <property type="match status" value="1"/>
</dbReference>
<evidence type="ECO:0000313" key="11">
    <source>
        <dbReference type="Proteomes" id="UP001056756"/>
    </source>
</evidence>
<evidence type="ECO:0000259" key="9">
    <source>
        <dbReference type="Pfam" id="PF06580"/>
    </source>
</evidence>
<keyword evidence="2" id="KW-1003">Cell membrane</keyword>
<sequence length="597" mass="68117">MLRKIPFRTFGSRIFLIFLFSFIGISIILSFIYYQVTSKQLEDTISDAGMKNVKQASEHIDLLLQGYESLSKSIITNTDIQNLVGKHSKNSAVKAINDRTITNAIGAIYYAWDDVISIHVLSNDGAAYSYGALTQVVNPDYMTLDWYKQLQHSEGETVWFGMETDSLIDTSRDGEVFAFGRKLYNLTRTESVGVVIIEMRTDILQNILQNSNITEYTETYLVEQGIIKGGRDSQLFQQVAVELEPLSSAGKMKRVDDHFIVRYPQKINDWELVSLTESSIIKVEIVQFRQYFMIITIALVILSMILAILISVHVTSPFKKLRIYMRKVTLGNFEEIPIMKSYVELESLTGAYNQMVRKLDELFVQMREMTESERIAQIQALQSQINPHFLYNTLDMIYWMLDEHENEKLGDIVLALSSMFRYSSNWKYHSDVTLREELEQIKAYALITQMRFGKKLVFDWKIDPDVLDVCIPKMSLQPIVENAVIHGVSEGGGKIEIAAYLLDSVVRISITDHGKGMDQVTLDRLNTLFTQAEVKDDLSDNSSLKVGIGLVNVHKRIVYRYGLKYGLSIASSGLNRGSTVNFALPYQSTQHTMMRLE</sequence>
<dbReference type="CDD" id="cd06225">
    <property type="entry name" value="HAMP"/>
    <property type="match status" value="1"/>
</dbReference>